<evidence type="ECO:0000313" key="3">
    <source>
        <dbReference type="EMBL" id="KFD49251.1"/>
    </source>
</evidence>
<feature type="signal peptide" evidence="2">
    <location>
        <begin position="1"/>
        <end position="21"/>
    </location>
</feature>
<protein>
    <submittedName>
        <fullName evidence="3">Uncharacterized protein</fullName>
    </submittedName>
</protein>
<proteinExistence type="predicted"/>
<name>A0A085LWA5_9BILA</name>
<dbReference type="EMBL" id="KL363275">
    <property type="protein sequence ID" value="KFD49251.1"/>
    <property type="molecule type" value="Genomic_DNA"/>
</dbReference>
<feature type="compositionally biased region" description="Polar residues" evidence="1">
    <location>
        <begin position="97"/>
        <end position="112"/>
    </location>
</feature>
<dbReference type="Proteomes" id="UP000030764">
    <property type="component" value="Unassembled WGS sequence"/>
</dbReference>
<feature type="compositionally biased region" description="Basic and acidic residues" evidence="1">
    <location>
        <begin position="114"/>
        <end position="126"/>
    </location>
</feature>
<dbReference type="AlphaFoldDB" id="A0A085LWA5"/>
<feature type="compositionally biased region" description="Basic and acidic residues" evidence="1">
    <location>
        <begin position="46"/>
        <end position="96"/>
    </location>
</feature>
<accession>A0A085LWA5</accession>
<feature type="chain" id="PRO_5001794804" evidence="2">
    <location>
        <begin position="22"/>
        <end position="248"/>
    </location>
</feature>
<feature type="region of interest" description="Disordered" evidence="1">
    <location>
        <begin position="180"/>
        <end position="200"/>
    </location>
</feature>
<evidence type="ECO:0000313" key="4">
    <source>
        <dbReference type="Proteomes" id="UP000030764"/>
    </source>
</evidence>
<keyword evidence="4" id="KW-1185">Reference proteome</keyword>
<evidence type="ECO:0000256" key="2">
    <source>
        <dbReference type="SAM" id="SignalP"/>
    </source>
</evidence>
<feature type="region of interest" description="Disordered" evidence="1">
    <location>
        <begin position="30"/>
        <end position="146"/>
    </location>
</feature>
<evidence type="ECO:0000256" key="1">
    <source>
        <dbReference type="SAM" id="MobiDB-lite"/>
    </source>
</evidence>
<keyword evidence="2" id="KW-0732">Signal</keyword>
<reference evidence="3 4" key="1">
    <citation type="journal article" date="2014" name="Nat. Genet.">
        <title>Genome and transcriptome of the porcine whipworm Trichuris suis.</title>
        <authorList>
            <person name="Jex A.R."/>
            <person name="Nejsum P."/>
            <person name="Schwarz E.M."/>
            <person name="Hu L."/>
            <person name="Young N.D."/>
            <person name="Hall R.S."/>
            <person name="Korhonen P.K."/>
            <person name="Liao S."/>
            <person name="Thamsborg S."/>
            <person name="Xia J."/>
            <person name="Xu P."/>
            <person name="Wang S."/>
            <person name="Scheerlinck J.P."/>
            <person name="Hofmann A."/>
            <person name="Sternberg P.W."/>
            <person name="Wang J."/>
            <person name="Gasser R.B."/>
        </authorList>
    </citation>
    <scope>NUCLEOTIDE SEQUENCE [LARGE SCALE GENOMIC DNA]</scope>
    <source>
        <strain evidence="3">DCEP-RM93M</strain>
    </source>
</reference>
<organism evidence="3 4">
    <name type="scientific">Trichuris suis</name>
    <name type="common">pig whipworm</name>
    <dbReference type="NCBI Taxonomy" id="68888"/>
    <lineage>
        <taxon>Eukaryota</taxon>
        <taxon>Metazoa</taxon>
        <taxon>Ecdysozoa</taxon>
        <taxon>Nematoda</taxon>
        <taxon>Enoplea</taxon>
        <taxon>Dorylaimia</taxon>
        <taxon>Trichinellida</taxon>
        <taxon>Trichuridae</taxon>
        <taxon>Trichuris</taxon>
    </lineage>
</organism>
<sequence>MRVKDILTLSISVLILSWTLCAESLHNGSAIGKVDGTVTTDGQQAAEDKREEQSKVRQDAQHENKKNDIQRPKEMHNERNRETEAKEKESVEKTLSEKTNFTTQVPMTSLKVQTEMDKKGKVPFHNEEDDDDDDEGQPFSFEGTSIADWSKEVESVNNSDIKNAERLATVSLRSRQPLEPIPEVPNEVTTPTMPPTTKRPIQKVITPRPVIVHNITLKGRRRSRDASKGSGILSKLKSFYRKVKNFFG</sequence>
<feature type="compositionally biased region" description="Acidic residues" evidence="1">
    <location>
        <begin position="127"/>
        <end position="136"/>
    </location>
</feature>
<gene>
    <name evidence="3" type="ORF">M513_09902</name>
</gene>